<dbReference type="InterPro" id="IPR050235">
    <property type="entry name" value="CK1_Ser-Thr_kinase"/>
</dbReference>
<dbReference type="SUPFAM" id="SSF56112">
    <property type="entry name" value="Protein kinase-like (PK-like)"/>
    <property type="match status" value="1"/>
</dbReference>
<keyword evidence="7 9" id="KW-0067">ATP-binding</keyword>
<keyword evidence="13" id="KW-1185">Reference proteome</keyword>
<evidence type="ECO:0000256" key="9">
    <source>
        <dbReference type="PROSITE-ProRule" id="PRU10141"/>
    </source>
</evidence>
<dbReference type="PROSITE" id="PS00107">
    <property type="entry name" value="PROTEIN_KINASE_ATP"/>
    <property type="match status" value="1"/>
</dbReference>
<keyword evidence="3" id="KW-0121">Carboxypeptidase</keyword>
<dbReference type="Pfam" id="PF00450">
    <property type="entry name" value="Peptidase_S10"/>
    <property type="match status" value="1"/>
</dbReference>
<evidence type="ECO:0000259" key="11">
    <source>
        <dbReference type="PROSITE" id="PS50011"/>
    </source>
</evidence>
<dbReference type="Pfam" id="PF00069">
    <property type="entry name" value="Pkinase"/>
    <property type="match status" value="1"/>
</dbReference>
<keyword evidence="12" id="KW-0808">Transferase</keyword>
<comment type="similarity">
    <text evidence="1">Belongs to the peptidase S10 family.</text>
</comment>
<dbReference type="InterPro" id="IPR008271">
    <property type="entry name" value="Ser/Thr_kinase_AS"/>
</dbReference>
<dbReference type="Gene3D" id="1.10.510.10">
    <property type="entry name" value="Transferase(Phosphotransferase) domain 1"/>
    <property type="match status" value="1"/>
</dbReference>
<keyword evidence="5 9" id="KW-0547">Nucleotide-binding</keyword>
<reference evidence="12" key="1">
    <citation type="submission" date="2020-05" db="EMBL/GenBank/DDBJ databases">
        <title>Mycena genomes resolve the evolution of fungal bioluminescence.</title>
        <authorList>
            <person name="Tsai I.J."/>
        </authorList>
    </citation>
    <scope>NUCLEOTIDE SEQUENCE</scope>
    <source>
        <strain evidence="12">110903Hualien_Pintung</strain>
    </source>
</reference>
<keyword evidence="10" id="KW-0732">Signal</keyword>
<dbReference type="InterPro" id="IPR011009">
    <property type="entry name" value="Kinase-like_dom_sf"/>
</dbReference>
<evidence type="ECO:0000313" key="13">
    <source>
        <dbReference type="Proteomes" id="UP000613580"/>
    </source>
</evidence>
<feature type="domain" description="Protein kinase" evidence="11">
    <location>
        <begin position="307"/>
        <end position="594"/>
    </location>
</feature>
<dbReference type="AlphaFoldDB" id="A0A8H6SQA0"/>
<keyword evidence="12" id="KW-0418">Kinase</keyword>
<gene>
    <name evidence="12" type="ORF">HMN09_00875000</name>
</gene>
<dbReference type="PANTHER" id="PTHR11909">
    <property type="entry name" value="CASEIN KINASE-RELATED"/>
    <property type="match status" value="1"/>
</dbReference>
<dbReference type="SMART" id="SM00220">
    <property type="entry name" value="S_TKc"/>
    <property type="match status" value="1"/>
</dbReference>
<dbReference type="InterPro" id="IPR000719">
    <property type="entry name" value="Prot_kinase_dom"/>
</dbReference>
<dbReference type="InterPro" id="IPR001563">
    <property type="entry name" value="Peptidase_S10"/>
</dbReference>
<proteinExistence type="inferred from homology"/>
<evidence type="ECO:0000256" key="6">
    <source>
        <dbReference type="ARBA" id="ARBA00022801"/>
    </source>
</evidence>
<keyword evidence="4" id="KW-0645">Protease</keyword>
<evidence type="ECO:0000256" key="10">
    <source>
        <dbReference type="SAM" id="SignalP"/>
    </source>
</evidence>
<evidence type="ECO:0000256" key="8">
    <source>
        <dbReference type="ARBA" id="ARBA00023180"/>
    </source>
</evidence>
<evidence type="ECO:0000256" key="7">
    <source>
        <dbReference type="ARBA" id="ARBA00022840"/>
    </source>
</evidence>
<dbReference type="GO" id="GO:0006508">
    <property type="term" value="P:proteolysis"/>
    <property type="evidence" value="ECO:0007669"/>
    <property type="project" value="UniProtKB-KW"/>
</dbReference>
<dbReference type="PROSITE" id="PS00108">
    <property type="entry name" value="PROTEIN_KINASE_ST"/>
    <property type="match status" value="1"/>
</dbReference>
<dbReference type="PROSITE" id="PS50011">
    <property type="entry name" value="PROTEIN_KINASE_DOM"/>
    <property type="match status" value="1"/>
</dbReference>
<dbReference type="GO" id="GO:0004185">
    <property type="term" value="F:serine-type carboxypeptidase activity"/>
    <property type="evidence" value="ECO:0007669"/>
    <property type="project" value="InterPro"/>
</dbReference>
<dbReference type="Proteomes" id="UP000613580">
    <property type="component" value="Unassembled WGS sequence"/>
</dbReference>
<name>A0A8H6SQA0_MYCCL</name>
<evidence type="ECO:0000256" key="4">
    <source>
        <dbReference type="ARBA" id="ARBA00022670"/>
    </source>
</evidence>
<feature type="signal peptide" evidence="10">
    <location>
        <begin position="1"/>
        <end position="18"/>
    </location>
</feature>
<dbReference type="OrthoDB" id="5800476at2759"/>
<keyword evidence="8" id="KW-0325">Glycoprotein</keyword>
<dbReference type="FunFam" id="1.10.510.10:FF:000596">
    <property type="entry name" value="CK1 family protein kinase"/>
    <property type="match status" value="1"/>
</dbReference>
<dbReference type="SUPFAM" id="SSF53474">
    <property type="entry name" value="alpha/beta-Hydrolases"/>
    <property type="match status" value="1"/>
</dbReference>
<organism evidence="12 13">
    <name type="scientific">Mycena chlorophos</name>
    <name type="common">Agaric fungus</name>
    <name type="synonym">Agaricus chlorophos</name>
    <dbReference type="NCBI Taxonomy" id="658473"/>
    <lineage>
        <taxon>Eukaryota</taxon>
        <taxon>Fungi</taxon>
        <taxon>Dikarya</taxon>
        <taxon>Basidiomycota</taxon>
        <taxon>Agaricomycotina</taxon>
        <taxon>Agaricomycetes</taxon>
        <taxon>Agaricomycetidae</taxon>
        <taxon>Agaricales</taxon>
        <taxon>Marasmiineae</taxon>
        <taxon>Mycenaceae</taxon>
        <taxon>Mycena</taxon>
    </lineage>
</organism>
<keyword evidence="6" id="KW-0378">Hydrolase</keyword>
<sequence>MFFRPAALVGVFLCPVFAVFNAPPRNANGVPTLNTTFAPLGSLESLSDEFTTLKHPAFPRYGVRAKRKDVCEGGVSCYAGYIDIDAHHLFFHFFESKNDPDTDDVIFWTSGGELHNCCWRRVCSWWKQHLARPERTSLWSMQANIFFLDQPSEAGYSYADYGTYVSTTEDTARDTAALVAIFFAHFPQFQGRALHLGEAQDGRYMPALAAAVYEQNDFLVESQLPPINLLSVRIGTAVTDLPEMINSWYENQCAPAFFHIEACDATEQFPRADFNAEALSLCIDSLLFPKPSAEPSGWLDLRVGGNYRLGRKLGSGSFGDIYYAIDIISGEEVAVKLERIDAKQPKLEAENKIYMTLAGGDGVPYSKWYGTEGDYRAMVLDLLGLSLEDVFNLCKRKFSLKTTLMLADQLITRIEYVHSRGLIHRDIKPANFLMGLGQHKSQVNVIDFGLSKKYRNAKTNAHIPYRDDRNLTGTSRYCSINTHIGIEQARRDDLESLGYVLMYFIRGVLPWQNLKNPKNATNQQKYDRIMEKKIATSTQVLAGDFPDEFGIYLAYTRGLRFEDEPNYGFLRKLFRDLYVREGFPDDDVYDWTGK</sequence>
<comment type="caution">
    <text evidence="12">The sequence shown here is derived from an EMBL/GenBank/DDBJ whole genome shotgun (WGS) entry which is preliminary data.</text>
</comment>
<dbReference type="GO" id="GO:0004674">
    <property type="term" value="F:protein serine/threonine kinase activity"/>
    <property type="evidence" value="ECO:0007669"/>
    <property type="project" value="UniProtKB-EC"/>
</dbReference>
<dbReference type="EMBL" id="JACAZE010000012">
    <property type="protein sequence ID" value="KAF7302412.1"/>
    <property type="molecule type" value="Genomic_DNA"/>
</dbReference>
<dbReference type="InterPro" id="IPR017441">
    <property type="entry name" value="Protein_kinase_ATP_BS"/>
</dbReference>
<evidence type="ECO:0000256" key="5">
    <source>
        <dbReference type="ARBA" id="ARBA00022741"/>
    </source>
</evidence>
<evidence type="ECO:0000313" key="12">
    <source>
        <dbReference type="EMBL" id="KAF7302412.1"/>
    </source>
</evidence>
<dbReference type="InterPro" id="IPR029058">
    <property type="entry name" value="AB_hydrolase_fold"/>
</dbReference>
<dbReference type="Gene3D" id="3.40.50.1820">
    <property type="entry name" value="alpha/beta hydrolase"/>
    <property type="match status" value="1"/>
</dbReference>
<evidence type="ECO:0000256" key="2">
    <source>
        <dbReference type="ARBA" id="ARBA00012513"/>
    </source>
</evidence>
<protein>
    <recommendedName>
        <fullName evidence="2">non-specific serine/threonine protein kinase</fullName>
        <ecNumber evidence="2">2.7.11.1</ecNumber>
    </recommendedName>
</protein>
<feature type="chain" id="PRO_5034833645" description="non-specific serine/threonine protein kinase" evidence="10">
    <location>
        <begin position="19"/>
        <end position="594"/>
    </location>
</feature>
<feature type="binding site" evidence="9">
    <location>
        <position position="336"/>
    </location>
    <ligand>
        <name>ATP</name>
        <dbReference type="ChEBI" id="CHEBI:30616"/>
    </ligand>
</feature>
<dbReference type="EC" id="2.7.11.1" evidence="2"/>
<evidence type="ECO:0000256" key="1">
    <source>
        <dbReference type="ARBA" id="ARBA00009431"/>
    </source>
</evidence>
<evidence type="ECO:0000256" key="3">
    <source>
        <dbReference type="ARBA" id="ARBA00022645"/>
    </source>
</evidence>
<dbReference type="GO" id="GO:0005524">
    <property type="term" value="F:ATP binding"/>
    <property type="evidence" value="ECO:0007669"/>
    <property type="project" value="UniProtKB-UniRule"/>
</dbReference>
<accession>A0A8H6SQA0</accession>